<keyword evidence="6 8" id="KW-0472">Membrane</keyword>
<evidence type="ECO:0000256" key="6">
    <source>
        <dbReference type="ARBA" id="ARBA00023136"/>
    </source>
</evidence>
<evidence type="ECO:0000256" key="3">
    <source>
        <dbReference type="ARBA" id="ARBA00022475"/>
    </source>
</evidence>
<proteinExistence type="inferred from homology"/>
<reference evidence="9 10" key="1">
    <citation type="journal article" date="2012" name="J. Bacteriol.">
        <title>Genome sequence of an alkane-degrading bacterium, Alcanivorax pacificus type strain W11-5, isolated from deep sea sediment.</title>
        <authorList>
            <person name="Lai Q."/>
            <person name="Shao Z."/>
        </authorList>
    </citation>
    <scope>NUCLEOTIDE SEQUENCE [LARGE SCALE GENOMIC DNA]</scope>
    <source>
        <strain evidence="9 10">W11-5</strain>
    </source>
</reference>
<feature type="transmembrane region" description="Helical" evidence="8">
    <location>
        <begin position="21"/>
        <end position="42"/>
    </location>
</feature>
<evidence type="ECO:0000256" key="8">
    <source>
        <dbReference type="SAM" id="Phobius"/>
    </source>
</evidence>
<accession>A0A0B4XN39</accession>
<keyword evidence="10" id="KW-1185">Reference proteome</keyword>
<dbReference type="RefSeq" id="WP_008735621.1">
    <property type="nucleotide sequence ID" value="NZ_CP004387.1"/>
</dbReference>
<dbReference type="Pfam" id="PF02472">
    <property type="entry name" value="ExbD"/>
    <property type="match status" value="1"/>
</dbReference>
<keyword evidence="3" id="KW-1003">Cell membrane</keyword>
<evidence type="ECO:0000313" key="9">
    <source>
        <dbReference type="EMBL" id="AJD47908.1"/>
    </source>
</evidence>
<evidence type="ECO:0000256" key="5">
    <source>
        <dbReference type="ARBA" id="ARBA00022989"/>
    </source>
</evidence>
<dbReference type="AlphaFoldDB" id="A0A0B4XN39"/>
<evidence type="ECO:0000256" key="7">
    <source>
        <dbReference type="RuleBase" id="RU003879"/>
    </source>
</evidence>
<keyword evidence="7" id="KW-0813">Transport</keyword>
<comment type="similarity">
    <text evidence="2 7">Belongs to the ExbD/TolR family.</text>
</comment>
<organism evidence="9 10">
    <name type="scientific">Isoalcanivorax pacificus W11-5</name>
    <dbReference type="NCBI Taxonomy" id="391936"/>
    <lineage>
        <taxon>Bacteria</taxon>
        <taxon>Pseudomonadati</taxon>
        <taxon>Pseudomonadota</taxon>
        <taxon>Gammaproteobacteria</taxon>
        <taxon>Oceanospirillales</taxon>
        <taxon>Alcanivoracaceae</taxon>
        <taxon>Isoalcanivorax</taxon>
    </lineage>
</organism>
<dbReference type="HOGENOM" id="CLU_120814_1_0_6"/>
<dbReference type="GO" id="GO:0015031">
    <property type="term" value="P:protein transport"/>
    <property type="evidence" value="ECO:0007669"/>
    <property type="project" value="UniProtKB-KW"/>
</dbReference>
<evidence type="ECO:0000256" key="1">
    <source>
        <dbReference type="ARBA" id="ARBA00004162"/>
    </source>
</evidence>
<protein>
    <submittedName>
        <fullName evidence="9">Putative adventurous gliding motility protein S</fullName>
    </submittedName>
</protein>
<keyword evidence="5 8" id="KW-1133">Transmembrane helix</keyword>
<sequence>MRKQSPRAQRKARHYSRRRKVSGLNLTALMDIFTILVFFLLVNSSNSQQLPDNPDIVLPESTAQEVPSEVLTLQVSQNMILLQERPLISVTDAMAGEERTIAALVTELNGFAARAAQLTGPMEDGRELMIMADRQTDYAVLQRIMQSANQTEYTRLAFAVLRTSEEDEQ</sequence>
<gene>
    <name evidence="9" type="ORF">S7S_07460</name>
</gene>
<evidence type="ECO:0000256" key="2">
    <source>
        <dbReference type="ARBA" id="ARBA00005811"/>
    </source>
</evidence>
<dbReference type="GO" id="GO:0022857">
    <property type="term" value="F:transmembrane transporter activity"/>
    <property type="evidence" value="ECO:0007669"/>
    <property type="project" value="InterPro"/>
</dbReference>
<dbReference type="Proteomes" id="UP000006764">
    <property type="component" value="Chromosome"/>
</dbReference>
<dbReference type="EMBL" id="CP004387">
    <property type="protein sequence ID" value="AJD47908.1"/>
    <property type="molecule type" value="Genomic_DNA"/>
</dbReference>
<dbReference type="STRING" id="391936.S7S_07460"/>
<keyword evidence="7" id="KW-0653">Protein transport</keyword>
<dbReference type="InterPro" id="IPR003400">
    <property type="entry name" value="ExbD"/>
</dbReference>
<evidence type="ECO:0000256" key="4">
    <source>
        <dbReference type="ARBA" id="ARBA00022692"/>
    </source>
</evidence>
<dbReference type="KEGG" id="apac:S7S_07460"/>
<name>A0A0B4XN39_9GAMM</name>
<dbReference type="GO" id="GO:0005886">
    <property type="term" value="C:plasma membrane"/>
    <property type="evidence" value="ECO:0007669"/>
    <property type="project" value="UniProtKB-SubCell"/>
</dbReference>
<dbReference type="OrthoDB" id="5294637at2"/>
<evidence type="ECO:0000313" key="10">
    <source>
        <dbReference type="Proteomes" id="UP000006764"/>
    </source>
</evidence>
<keyword evidence="4 7" id="KW-0812">Transmembrane</keyword>
<comment type="subcellular location">
    <subcellularLocation>
        <location evidence="1">Cell membrane</location>
        <topology evidence="1">Single-pass membrane protein</topology>
    </subcellularLocation>
    <subcellularLocation>
        <location evidence="7">Cell membrane</location>
        <topology evidence="7">Single-pass type II membrane protein</topology>
    </subcellularLocation>
</comment>